<dbReference type="SUPFAM" id="SSF74650">
    <property type="entry name" value="Galactose mutarotase-like"/>
    <property type="match status" value="1"/>
</dbReference>
<dbReference type="AlphaFoldDB" id="A0A382XE86"/>
<organism evidence="4">
    <name type="scientific">marine metagenome</name>
    <dbReference type="NCBI Taxonomy" id="408172"/>
    <lineage>
        <taxon>unclassified sequences</taxon>
        <taxon>metagenomes</taxon>
        <taxon>ecological metagenomes</taxon>
    </lineage>
</organism>
<keyword evidence="3" id="KW-0119">Carbohydrate metabolism</keyword>
<dbReference type="Pfam" id="PF01263">
    <property type="entry name" value="Aldose_epim"/>
    <property type="match status" value="1"/>
</dbReference>
<dbReference type="GO" id="GO:0006006">
    <property type="term" value="P:glucose metabolic process"/>
    <property type="evidence" value="ECO:0007669"/>
    <property type="project" value="TreeGrafter"/>
</dbReference>
<gene>
    <name evidence="4" type="ORF">METZ01_LOCUS421532</name>
</gene>
<dbReference type="EMBL" id="UINC01166622">
    <property type="protein sequence ID" value="SVD68678.1"/>
    <property type="molecule type" value="Genomic_DNA"/>
</dbReference>
<dbReference type="InterPro" id="IPR008183">
    <property type="entry name" value="Aldose_1/G6P_1-epimerase"/>
</dbReference>
<evidence type="ECO:0000313" key="4">
    <source>
        <dbReference type="EMBL" id="SVD68678.1"/>
    </source>
</evidence>
<name>A0A382XE86_9ZZZZ</name>
<accession>A0A382XE86</accession>
<dbReference type="GO" id="GO:0030246">
    <property type="term" value="F:carbohydrate binding"/>
    <property type="evidence" value="ECO:0007669"/>
    <property type="project" value="InterPro"/>
</dbReference>
<comment type="similarity">
    <text evidence="1">Belongs to the aldose epimerase family.</text>
</comment>
<evidence type="ECO:0000256" key="3">
    <source>
        <dbReference type="ARBA" id="ARBA00023277"/>
    </source>
</evidence>
<reference evidence="4" key="1">
    <citation type="submission" date="2018-05" db="EMBL/GenBank/DDBJ databases">
        <authorList>
            <person name="Lanie J.A."/>
            <person name="Ng W.-L."/>
            <person name="Kazmierczak K.M."/>
            <person name="Andrzejewski T.M."/>
            <person name="Davidsen T.M."/>
            <person name="Wayne K.J."/>
            <person name="Tettelin H."/>
            <person name="Glass J.I."/>
            <person name="Rusch D."/>
            <person name="Podicherti R."/>
            <person name="Tsui H.-C.T."/>
            <person name="Winkler M.E."/>
        </authorList>
    </citation>
    <scope>NUCLEOTIDE SEQUENCE</scope>
</reference>
<dbReference type="PANTHER" id="PTHR10091">
    <property type="entry name" value="ALDOSE-1-EPIMERASE"/>
    <property type="match status" value="1"/>
</dbReference>
<keyword evidence="2" id="KW-0413">Isomerase</keyword>
<dbReference type="CDD" id="cd09019">
    <property type="entry name" value="galactose_mutarotase_like"/>
    <property type="match status" value="1"/>
</dbReference>
<dbReference type="InterPro" id="IPR014718">
    <property type="entry name" value="GH-type_carb-bd"/>
</dbReference>
<evidence type="ECO:0008006" key="5">
    <source>
        <dbReference type="Google" id="ProtNLM"/>
    </source>
</evidence>
<dbReference type="Gene3D" id="2.70.98.10">
    <property type="match status" value="1"/>
</dbReference>
<protein>
    <recommendedName>
        <fullName evidence="5">Galactose mutarotase</fullName>
    </recommendedName>
</protein>
<dbReference type="InterPro" id="IPR047215">
    <property type="entry name" value="Galactose_mutarotase-like"/>
</dbReference>
<proteinExistence type="inferred from homology"/>
<evidence type="ECO:0000256" key="1">
    <source>
        <dbReference type="ARBA" id="ARBA00006206"/>
    </source>
</evidence>
<feature type="non-terminal residue" evidence="4">
    <location>
        <position position="1"/>
    </location>
</feature>
<dbReference type="PANTHER" id="PTHR10091:SF0">
    <property type="entry name" value="GALACTOSE MUTAROTASE"/>
    <property type="match status" value="1"/>
</dbReference>
<evidence type="ECO:0000256" key="2">
    <source>
        <dbReference type="ARBA" id="ARBA00023235"/>
    </source>
</evidence>
<sequence length="271" mass="29476">RSLSVFLAWLTVACSAVQLFDRSSVETELFGTMPDGRPVEIISLINANGVKVRAMTYGAIIVSIQAPDREGTLDDVVLGFDDLDQYVQGHPQFGTVVGRYANRIAGGQFTLDNETYTLARNNGPNHLHGGIQGFDKMLWQAETGQTDRGVRVTFTHTSPDGHEGYPGTVSVTVSYTLTDNDELVVDYSATTDRATHINLSQHTYFNLAGAGSGTVHDHVLTINADRYTPFDSTQIPTGLIERVAGTPLDFRAPLPVGARIDDDHPELRIDG</sequence>
<feature type="non-terminal residue" evidence="4">
    <location>
        <position position="271"/>
    </location>
</feature>
<dbReference type="InterPro" id="IPR011013">
    <property type="entry name" value="Gal_mutarotase_sf_dom"/>
</dbReference>
<dbReference type="GO" id="GO:0033499">
    <property type="term" value="P:galactose catabolic process via UDP-galactose, Leloir pathway"/>
    <property type="evidence" value="ECO:0007669"/>
    <property type="project" value="TreeGrafter"/>
</dbReference>
<dbReference type="GO" id="GO:0004034">
    <property type="term" value="F:aldose 1-epimerase activity"/>
    <property type="evidence" value="ECO:0007669"/>
    <property type="project" value="TreeGrafter"/>
</dbReference>